<keyword evidence="4" id="KW-1185">Reference proteome</keyword>
<accession>A0ABZ2WMZ4</accession>
<sequence>MRLTSTVLVALQASMGLSHAIPPEAYKHKEQFSELPEAYKKHYQGFEKTTKVTAHRYFSPSHEDHAEKGGEREHFHKDREDEADDESDDESDDEDDEEDEDEDEEEEDKPHAAKSLKPGYENVIAGYEWAGPNVVTETPCPSVDGCPQGHWYDLPPVNGVSRIAQYTIVPATATPSPSKSQHHESEEDEHAHKFIHRHGKSVAKRSDTYGHGATTKSHHQDNYSHSHSGTSYSLSVITETISQDGRRKYERRAPCEIKRKEPVVDPNAPLPRLSTHQLLNIEGIPQWKKKYVAKKLPLDEETKKDFIENKELDAEMITKLNELYAVMFYDRKYRNVKDFLNRPSKYTSGGTGLRKRQPENEKSPKLTQEQLNKLINTPRSHRGWLAGMLDMEKDIGKEFVTAKEFRPQLIEKLNKEYARVWKDRKKYKHVLDKIGVKWKRYEAPSPRIRPDQLADWERLDSYGRQMIAMALGFKKEVRMEFCYTPKFTPELIEKLNKEYARCLKHPKKYKHTLERLNNVWWPDRPTRFKPEKHVDKRVSIDSHREGSEVESGLDEEIEELLKVKKEVREHIAKELNFDISLTEEFVLAKKLTNSVVQKFKKALEETKISPKTRQLLKKLVDKHEAKQAAYNQERVNISLGENLKTKNNKQKKGKWCKEFMGELEDTLNVSEKEVKEKKD</sequence>
<feature type="compositionally biased region" description="Basic and acidic residues" evidence="1">
    <location>
        <begin position="61"/>
        <end position="80"/>
    </location>
</feature>
<feature type="chain" id="PRO_5046803146" evidence="2">
    <location>
        <begin position="21"/>
        <end position="679"/>
    </location>
</feature>
<feature type="region of interest" description="Disordered" evidence="1">
    <location>
        <begin position="344"/>
        <end position="367"/>
    </location>
</feature>
<feature type="signal peptide" evidence="2">
    <location>
        <begin position="1"/>
        <end position="20"/>
    </location>
</feature>
<keyword evidence="2" id="KW-0732">Signal</keyword>
<evidence type="ECO:0000313" key="3">
    <source>
        <dbReference type="EMBL" id="WZH41780.1"/>
    </source>
</evidence>
<evidence type="ECO:0000256" key="2">
    <source>
        <dbReference type="SAM" id="SignalP"/>
    </source>
</evidence>
<name>A0ABZ2WMZ4_9HYPO</name>
<protein>
    <submittedName>
        <fullName evidence="3">Uncharacterized protein</fullName>
    </submittedName>
</protein>
<dbReference type="EMBL" id="CP151260">
    <property type="protein sequence ID" value="WZH41780.1"/>
    <property type="molecule type" value="Genomic_DNA"/>
</dbReference>
<feature type="region of interest" description="Disordered" evidence="1">
    <location>
        <begin position="51"/>
        <end position="117"/>
    </location>
</feature>
<reference evidence="3 4" key="1">
    <citation type="submission" date="2024-04" db="EMBL/GenBank/DDBJ databases">
        <title>Complete genome sequence of Fusarium acuminatum.</title>
        <authorList>
            <person name="Lan B."/>
        </authorList>
    </citation>
    <scope>NUCLEOTIDE SEQUENCE [LARGE SCALE GENOMIC DNA]</scope>
    <source>
        <strain evidence="3">1A</strain>
    </source>
</reference>
<feature type="compositionally biased region" description="Basic residues" evidence="1">
    <location>
        <begin position="193"/>
        <end position="203"/>
    </location>
</feature>
<gene>
    <name evidence="3" type="ORF">QYS62_002738</name>
</gene>
<proteinExistence type="predicted"/>
<feature type="compositionally biased region" description="Basic and acidic residues" evidence="1">
    <location>
        <begin position="181"/>
        <end position="192"/>
    </location>
</feature>
<evidence type="ECO:0000256" key="1">
    <source>
        <dbReference type="SAM" id="MobiDB-lite"/>
    </source>
</evidence>
<evidence type="ECO:0000313" key="4">
    <source>
        <dbReference type="Proteomes" id="UP001489902"/>
    </source>
</evidence>
<organism evidence="3 4">
    <name type="scientific">Fusarium acuminatum</name>
    <dbReference type="NCBI Taxonomy" id="5515"/>
    <lineage>
        <taxon>Eukaryota</taxon>
        <taxon>Fungi</taxon>
        <taxon>Dikarya</taxon>
        <taxon>Ascomycota</taxon>
        <taxon>Pezizomycotina</taxon>
        <taxon>Sordariomycetes</taxon>
        <taxon>Hypocreomycetidae</taxon>
        <taxon>Hypocreales</taxon>
        <taxon>Nectriaceae</taxon>
        <taxon>Fusarium</taxon>
        <taxon>Fusarium tricinctum species complex</taxon>
    </lineage>
</organism>
<dbReference type="Proteomes" id="UP001489902">
    <property type="component" value="Chromosome 1"/>
</dbReference>
<feature type="compositionally biased region" description="Acidic residues" evidence="1">
    <location>
        <begin position="81"/>
        <end position="107"/>
    </location>
</feature>
<feature type="region of interest" description="Disordered" evidence="1">
    <location>
        <begin position="172"/>
        <end position="230"/>
    </location>
</feature>